<dbReference type="GO" id="GO:0005524">
    <property type="term" value="F:ATP binding"/>
    <property type="evidence" value="ECO:0007669"/>
    <property type="project" value="TreeGrafter"/>
</dbReference>
<dbReference type="GO" id="GO:0003678">
    <property type="term" value="F:DNA helicase activity"/>
    <property type="evidence" value="ECO:0007669"/>
    <property type="project" value="TreeGrafter"/>
</dbReference>
<protein>
    <submittedName>
        <fullName evidence="3">Regulator of telomere elongation helicase 1-like</fullName>
    </submittedName>
</protein>
<dbReference type="GO" id="GO:0070182">
    <property type="term" value="F:DNA polymerase binding"/>
    <property type="evidence" value="ECO:0007669"/>
    <property type="project" value="TreeGrafter"/>
</dbReference>
<dbReference type="KEGG" id="pbi:107326721"/>
<proteinExistence type="predicted"/>
<feature type="non-terminal residue" evidence="3">
    <location>
        <position position="1"/>
    </location>
</feature>
<feature type="domain" description="Rtel1 helicase ARCH" evidence="1">
    <location>
        <begin position="3"/>
        <end position="81"/>
    </location>
</feature>
<evidence type="ECO:0000313" key="3">
    <source>
        <dbReference type="RefSeq" id="XP_015746768.1"/>
    </source>
</evidence>
<dbReference type="GO" id="GO:0090657">
    <property type="term" value="P:telomeric loop disassembly"/>
    <property type="evidence" value="ECO:0007669"/>
    <property type="project" value="TreeGrafter"/>
</dbReference>
<name>A0A9F3W1C9_PYTBI</name>
<dbReference type="PANTHER" id="PTHR11472:SF34">
    <property type="entry name" value="REGULATOR OF TELOMERE ELONGATION HELICASE 1"/>
    <property type="match status" value="1"/>
</dbReference>
<dbReference type="AlphaFoldDB" id="A0A9F3W1C9"/>
<dbReference type="GeneID" id="107326721"/>
<keyword evidence="2" id="KW-1185">Reference proteome</keyword>
<dbReference type="InterPro" id="IPR045028">
    <property type="entry name" value="DinG/Rad3-like"/>
</dbReference>
<dbReference type="Pfam" id="PF23109">
    <property type="entry name" value="ARCH_RTEL1"/>
    <property type="match status" value="1"/>
</dbReference>
<reference evidence="3" key="1">
    <citation type="submission" date="2025-08" db="UniProtKB">
        <authorList>
            <consortium name="RefSeq"/>
        </authorList>
    </citation>
    <scope>IDENTIFICATION</scope>
    <source>
        <tissue evidence="3">Liver</tissue>
    </source>
</reference>
<dbReference type="Proteomes" id="UP000695026">
    <property type="component" value="Unplaced"/>
</dbReference>
<dbReference type="OrthoDB" id="19182at2759"/>
<dbReference type="GO" id="GO:1904430">
    <property type="term" value="P:negative regulation of t-circle formation"/>
    <property type="evidence" value="ECO:0007669"/>
    <property type="project" value="TreeGrafter"/>
</dbReference>
<gene>
    <name evidence="3" type="primary">LOC107326721</name>
</gene>
<evidence type="ECO:0000313" key="2">
    <source>
        <dbReference type="Proteomes" id="UP000695026"/>
    </source>
</evidence>
<dbReference type="GO" id="GO:0010569">
    <property type="term" value="P:regulation of double-strand break repair via homologous recombination"/>
    <property type="evidence" value="ECO:0007669"/>
    <property type="project" value="TreeGrafter"/>
</dbReference>
<feature type="non-terminal residue" evidence="3">
    <location>
        <position position="114"/>
    </location>
</feature>
<evidence type="ECO:0000259" key="1">
    <source>
        <dbReference type="Pfam" id="PF23109"/>
    </source>
</evidence>
<dbReference type="RefSeq" id="XP_015746768.1">
    <property type="nucleotide sequence ID" value="XM_015891282.1"/>
</dbReference>
<dbReference type="InterPro" id="IPR057498">
    <property type="entry name" value="Rtel1_ARCH"/>
</dbReference>
<dbReference type="GO" id="GO:0045910">
    <property type="term" value="P:negative regulation of DNA recombination"/>
    <property type="evidence" value="ECO:0007669"/>
    <property type="project" value="TreeGrafter"/>
</dbReference>
<accession>A0A9F3W1C9</accession>
<sequence>AGIFTNTSGLHKFADVIQTVFNFGPSEGTSGVAAGHVVSKFYKVHIHPDGNNQKKKQRTDLWNSLSTKKQGKVLSYWCFSPGYSMHELVRQGVRTILLTSGTLSPVSSFAMEMQ</sequence>
<organism evidence="2 3">
    <name type="scientific">Python bivittatus</name>
    <name type="common">Burmese python</name>
    <name type="synonym">Python molurus bivittatus</name>
    <dbReference type="NCBI Taxonomy" id="176946"/>
    <lineage>
        <taxon>Eukaryota</taxon>
        <taxon>Metazoa</taxon>
        <taxon>Chordata</taxon>
        <taxon>Craniata</taxon>
        <taxon>Vertebrata</taxon>
        <taxon>Euteleostomi</taxon>
        <taxon>Lepidosauria</taxon>
        <taxon>Squamata</taxon>
        <taxon>Bifurcata</taxon>
        <taxon>Unidentata</taxon>
        <taxon>Episquamata</taxon>
        <taxon>Toxicofera</taxon>
        <taxon>Serpentes</taxon>
        <taxon>Henophidia</taxon>
        <taxon>Pythonidae</taxon>
        <taxon>Python</taxon>
    </lineage>
</organism>
<dbReference type="PANTHER" id="PTHR11472">
    <property type="entry name" value="DNA REPAIR DEAD HELICASE RAD3/XP-D SUBFAMILY MEMBER"/>
    <property type="match status" value="1"/>
</dbReference>
<dbReference type="GO" id="GO:0005634">
    <property type="term" value="C:nucleus"/>
    <property type="evidence" value="ECO:0007669"/>
    <property type="project" value="TreeGrafter"/>
</dbReference>